<proteinExistence type="predicted"/>
<dbReference type="PANTHER" id="PTHR12459">
    <property type="entry name" value="TRANSMEMBRANE PROTEIN 135-RELATED"/>
    <property type="match status" value="1"/>
</dbReference>
<evidence type="ECO:0000313" key="1">
    <source>
        <dbReference type="EMBL" id="SPO05760.1"/>
    </source>
</evidence>
<dbReference type="AlphaFoldDB" id="A0AAE8SYD0"/>
<dbReference type="InterPro" id="IPR026749">
    <property type="entry name" value="Tmem135"/>
</dbReference>
<reference evidence="1" key="1">
    <citation type="submission" date="2018-03" db="EMBL/GenBank/DDBJ databases">
        <authorList>
            <person name="Guldener U."/>
        </authorList>
    </citation>
    <scope>NUCLEOTIDE SEQUENCE</scope>
</reference>
<gene>
    <name evidence="1" type="ORF">DNG_08447</name>
</gene>
<accession>A0AAE8SYD0</accession>
<evidence type="ECO:0000313" key="2">
    <source>
        <dbReference type="Proteomes" id="UP001187682"/>
    </source>
</evidence>
<name>A0AAE8SYD0_9PEZI</name>
<dbReference type="Proteomes" id="UP001187682">
    <property type="component" value="Unassembled WGS sequence"/>
</dbReference>
<comment type="caution">
    <text evidence="1">The sequence shown here is derived from an EMBL/GenBank/DDBJ whole genome shotgun (WGS) entry which is preliminary data.</text>
</comment>
<sequence>MVTAVQAGRGASPYISLRTVPPSLRPALRAFLLGYASAVGPRLFTILARYAKSKRAGKKEVADGGQKEHLAHSLRTALASGLKWNRFPSFCALLAGGSAFLEVPLQRLLRKLLGPGISTLTITRLGRWFATFFSASLSLRLLQSRRTPAYTEIIPAKSDQPDGVGVKTVHYGGRTLDLTLFAAVRALDVIVRAVWARSVAADGTRSKAASLIGRLADPAFFAVSSGAVMWAWFYAPSSLPRSYREWISSAAEVDPRLIEALRRFRTGEMRYGEDTGQAELLSSMAADYGLPPAWGDPAVSVPFPCELVHLGCGPSCEFHALSRFYRSFRWSLSTYLPLTLALQLRRKPTSKSLRRAVLSAVRSSAFLGTFITLFYYGVCLSRTRIGPRILGTDKSARVAIDKGICVGTGCTVCGWSVLIEAAQRRPELALFVAPRALATFLPRKYAEGKEWRETAVFAASAAVVFCAAAEDKGLVRGVLGKVIGSVLER</sequence>
<dbReference type="PANTHER" id="PTHR12459:SF15">
    <property type="entry name" value="TRANSMEMBRANE PROTEIN 135"/>
    <property type="match status" value="1"/>
</dbReference>
<dbReference type="EMBL" id="ONZQ02000013">
    <property type="protein sequence ID" value="SPO05760.1"/>
    <property type="molecule type" value="Genomic_DNA"/>
</dbReference>
<protein>
    <submittedName>
        <fullName evidence="1">Related to integral membrane protein</fullName>
    </submittedName>
</protein>
<keyword evidence="2" id="KW-1185">Reference proteome</keyword>
<organism evidence="1 2">
    <name type="scientific">Cephalotrichum gorgonifer</name>
    <dbReference type="NCBI Taxonomy" id="2041049"/>
    <lineage>
        <taxon>Eukaryota</taxon>
        <taxon>Fungi</taxon>
        <taxon>Dikarya</taxon>
        <taxon>Ascomycota</taxon>
        <taxon>Pezizomycotina</taxon>
        <taxon>Sordariomycetes</taxon>
        <taxon>Hypocreomycetidae</taxon>
        <taxon>Microascales</taxon>
        <taxon>Microascaceae</taxon>
        <taxon>Cephalotrichum</taxon>
    </lineage>
</organism>